<evidence type="ECO:0000259" key="2">
    <source>
        <dbReference type="Pfam" id="PF00078"/>
    </source>
</evidence>
<evidence type="ECO:0000256" key="1">
    <source>
        <dbReference type="SAM" id="Phobius"/>
    </source>
</evidence>
<organism evidence="4 5">
    <name type="scientific">Vitis vinifera</name>
    <name type="common">Grape</name>
    <dbReference type="NCBI Taxonomy" id="29760"/>
    <lineage>
        <taxon>Eukaryota</taxon>
        <taxon>Viridiplantae</taxon>
        <taxon>Streptophyta</taxon>
        <taxon>Embryophyta</taxon>
        <taxon>Tracheophyta</taxon>
        <taxon>Spermatophyta</taxon>
        <taxon>Magnoliopsida</taxon>
        <taxon>eudicotyledons</taxon>
        <taxon>Gunneridae</taxon>
        <taxon>Pentapetalae</taxon>
        <taxon>rosids</taxon>
        <taxon>Vitales</taxon>
        <taxon>Vitaceae</taxon>
        <taxon>Viteae</taxon>
        <taxon>Vitis</taxon>
    </lineage>
</organism>
<comment type="caution">
    <text evidence="4">The sequence shown here is derived from an EMBL/GenBank/DDBJ whole genome shotgun (WGS) entry which is preliminary data.</text>
</comment>
<feature type="transmembrane region" description="Helical" evidence="1">
    <location>
        <begin position="202"/>
        <end position="222"/>
    </location>
</feature>
<dbReference type="AlphaFoldDB" id="A0A438IYK5"/>
<dbReference type="Pfam" id="PF00078">
    <property type="entry name" value="RVT_1"/>
    <property type="match status" value="1"/>
</dbReference>
<keyword evidence="1" id="KW-0812">Transmembrane</keyword>
<feature type="domain" description="Reverse transcriptase" evidence="2">
    <location>
        <begin position="5"/>
        <end position="128"/>
    </location>
</feature>
<dbReference type="Proteomes" id="UP000288805">
    <property type="component" value="Unassembled WGS sequence"/>
</dbReference>
<evidence type="ECO:0000313" key="5">
    <source>
        <dbReference type="Proteomes" id="UP000288805"/>
    </source>
</evidence>
<keyword evidence="1" id="KW-0472">Membrane</keyword>
<dbReference type="EMBL" id="QGNW01000074">
    <property type="protein sequence ID" value="RVX01795.1"/>
    <property type="molecule type" value="Genomic_DNA"/>
</dbReference>
<keyword evidence="1" id="KW-1133">Transmembrane helix</keyword>
<dbReference type="PANTHER" id="PTHR33116">
    <property type="entry name" value="REVERSE TRANSCRIPTASE ZINC-BINDING DOMAIN-CONTAINING PROTEIN-RELATED-RELATED"/>
    <property type="match status" value="1"/>
</dbReference>
<dbReference type="InterPro" id="IPR000477">
    <property type="entry name" value="RT_dom"/>
</dbReference>
<dbReference type="EMBL" id="QGNW01001433">
    <property type="protein sequence ID" value="RVW41691.1"/>
    <property type="molecule type" value="Genomic_DNA"/>
</dbReference>
<sequence>MVIAKVIFKAQNAFVEGRQILDAVHVANEAIDSILKSNGGAILCKLDIENAYYHVEWSLLFSVLEKMGFGEKWIRWIKWCISTASFSVLVNGTPFGFFQNSRGLRQGDPLLPFLFVIAMEALSCLLKRVDQMTISRLRINLDKSELISVASEPWGRLPSTYLGMPLGAPCKSVAAWDGIEERFLKRLVMWKRQYISKGGRITLIRSTLSSLPIYFMSILYMLRLVRLRLEIIQRDFLWRVKTSFNKVDDVESLLLCLCGKRVNLDEKDRVRCMETKSDDFSVKSLYKALRVKLFNFFSNEDPLEFVCTTKNELLCLGGLMGKNFNFGPNSEKGMSSSE</sequence>
<name>A0A438IYK5_VITVI</name>
<evidence type="ECO:0000313" key="4">
    <source>
        <dbReference type="EMBL" id="RVX01795.1"/>
    </source>
</evidence>
<accession>A0A438IYK5</accession>
<gene>
    <name evidence="4" type="ORF">CK203_024296</name>
    <name evidence="3" type="ORF">CK203_108698</name>
</gene>
<protein>
    <recommendedName>
        <fullName evidence="2">Reverse transcriptase domain-containing protein</fullName>
    </recommendedName>
</protein>
<reference evidence="4 5" key="1">
    <citation type="journal article" date="2018" name="PLoS Genet.">
        <title>Population sequencing reveals clonal diversity and ancestral inbreeding in the grapevine cultivar Chardonnay.</title>
        <authorList>
            <person name="Roach M.J."/>
            <person name="Johnson D.L."/>
            <person name="Bohlmann J."/>
            <person name="van Vuuren H.J."/>
            <person name="Jones S.J."/>
            <person name="Pretorius I.S."/>
            <person name="Schmidt S.A."/>
            <person name="Borneman A.R."/>
        </authorList>
    </citation>
    <scope>NUCLEOTIDE SEQUENCE [LARGE SCALE GENOMIC DNA]</scope>
    <source>
        <strain evidence="5">cv. Chardonnay</strain>
        <strain evidence="4">I10V1</strain>
        <tissue evidence="4">Leaf</tissue>
    </source>
</reference>
<feature type="transmembrane region" description="Helical" evidence="1">
    <location>
        <begin position="110"/>
        <end position="129"/>
    </location>
</feature>
<feature type="transmembrane region" description="Helical" evidence="1">
    <location>
        <begin position="76"/>
        <end position="98"/>
    </location>
</feature>
<evidence type="ECO:0000313" key="3">
    <source>
        <dbReference type="EMBL" id="RVW41691.1"/>
    </source>
</evidence>
<proteinExistence type="predicted"/>
<dbReference type="PANTHER" id="PTHR33116:SF78">
    <property type="entry name" value="OS12G0587133 PROTEIN"/>
    <property type="match status" value="1"/>
</dbReference>